<keyword evidence="4" id="KW-1185">Reference proteome</keyword>
<keyword evidence="2" id="KW-1133">Transmembrane helix</keyword>
<name>A0ABY6SA07_PODCO</name>
<dbReference type="Pfam" id="PF01544">
    <property type="entry name" value="CorA"/>
    <property type="match status" value="1"/>
</dbReference>
<dbReference type="InterPro" id="IPR002523">
    <property type="entry name" value="MgTranspt_CorA/ZnTranspt_ZntB"/>
</dbReference>
<evidence type="ECO:0000313" key="4">
    <source>
        <dbReference type="Proteomes" id="UP000280685"/>
    </source>
</evidence>
<feature type="transmembrane region" description="Helical" evidence="2">
    <location>
        <begin position="937"/>
        <end position="955"/>
    </location>
</feature>
<dbReference type="Proteomes" id="UP000280685">
    <property type="component" value="Chromosome 4"/>
</dbReference>
<keyword evidence="2" id="KW-0472">Membrane</keyword>
<accession>A0ABY6SA07</accession>
<dbReference type="Gene3D" id="1.20.58.340">
    <property type="entry name" value="Magnesium transport protein CorA, transmembrane region"/>
    <property type="match status" value="1"/>
</dbReference>
<feature type="transmembrane region" description="Helical" evidence="2">
    <location>
        <begin position="1276"/>
        <end position="1295"/>
    </location>
</feature>
<dbReference type="EMBL" id="LR026967">
    <property type="protein sequence ID" value="VBB79526.1"/>
    <property type="molecule type" value="Genomic_DNA"/>
</dbReference>
<reference evidence="3" key="1">
    <citation type="submission" date="2018-02" db="EMBL/GenBank/DDBJ databases">
        <authorList>
            <person name="Silar P."/>
        </authorList>
    </citation>
    <scope>NUCLEOTIDE SEQUENCE [LARGE SCALE GENOMIC DNA]</scope>
    <source>
        <strain evidence="3">T</strain>
    </source>
</reference>
<evidence type="ECO:0000313" key="3">
    <source>
        <dbReference type="EMBL" id="VBB79526.1"/>
    </source>
</evidence>
<keyword evidence="2" id="KW-0812">Transmembrane</keyword>
<organism evidence="3 4">
    <name type="scientific">Podospora comata</name>
    <dbReference type="NCBI Taxonomy" id="48703"/>
    <lineage>
        <taxon>Eukaryota</taxon>
        <taxon>Fungi</taxon>
        <taxon>Dikarya</taxon>
        <taxon>Ascomycota</taxon>
        <taxon>Pezizomycotina</taxon>
        <taxon>Sordariomycetes</taxon>
        <taxon>Sordariomycetidae</taxon>
        <taxon>Sordariales</taxon>
        <taxon>Podosporaceae</taxon>
        <taxon>Podospora</taxon>
    </lineage>
</organism>
<gene>
    <name evidence="3" type="ORF">PODCO_401433</name>
</gene>
<feature type="region of interest" description="Disordered" evidence="1">
    <location>
        <begin position="743"/>
        <end position="766"/>
    </location>
</feature>
<proteinExistence type="predicted"/>
<sequence>MMESEQPIDLEWLADLSKGQSFTTFGQSQSAKTFDFGDGGFTASLSEGNELLQLTRPDPTCGLIFVRGNYPDSAASMLARAQNQQLHEAQSNDTFGTNLVPESPETPSSPWAVSAVDRKSQGWVNFRWPYAQYVLFHLDAAKGFNREIGSWDTISFVKDKIFFQIHRLSLGVGSSATSDDHQDDVARARFKRGGQVRFGCPCSQNDIHRQVDTYTITNNANIVSCRSSNYRTRLEMTFSVNGILQPPPFLNPCDTAADIEWVDMTSEVEVNIRVGEPTYVVSTYAIRTEDGVEHDPSLPVDLADYLGVSRGSVNMTDRLFTSLCAANYEAIEAVEFCVIGRGVEQILGVTSIPTSSLHPTSPSFSHELGEKALIGNIMTCQFVDVESAFYQIRLLAKLHRFINSRDLKTDFLNQYLELEKIRQAYLDKLTAAIQGALAWLFATDLKPGRLLLAVHSEPSNISDGPVFERFKRCAGKRFAFSWDTTYNRGCYATMAAWYAYRACPSAFHTRFISEIIVPRLPVAYHLGMERANRDKQPTPKSNVLQWLHLSSILLLYDELGCAEYDLDIDVDEVRETQERAEKNVSRLKTNQHGGWKAHHDELDRALLLAEEMQLDRLTHSSRSYNLAVSRAKQTRQRIRDRKRTAKFLPGPKPWMAIRGLGNGPWELHSTNHEAYLRVADITNVPSARDRLFEFLLSDYSFMTSWDWADGNMVGRWWDIQPITMICATLLDLKYEGKLQAAQAKKPVGDDEHPQSLDRRTDTLRSDDLNSSEILPRQPKISGEIVNMEAMLFKLFQSVEESRGSEMAKSFDWISQRPPHPCFPGWYTLPRSPPSSPTTQLPLVTLIPELKAYLPGHEPDSSSIQKVVTDTMTSDDDCVALRMICLWDITHGSPLDFSFQVKPVTWTTIPSSTYSSRDRSLKQRLNSRLVDLGIRHRILLFPILTLFNAAGLCYLWHDAAAFHLRDHFGSMSRFTDSKKGPTGWITSINISQYVDSPWGLAVVLVSLITGQSWTLRSQAEVKEDPYRERHRQHGNFPPDNIAELGVGIDTKYMVEERSSSIIFTGHPSGRLWVCSIISPTVKWNYLESLISNYTQPLLTNFVHQPSTARCLVFLMFLGHLCETLADEYEKLLLQLDGIIEIRDRTLFEGPEDWWGTAEAINKLKKMLWGWDALRIFNDKLSASLTQIQRAHDTMDNIIKQETSYQDAELVQEANTVVDEFRKRHGLLIDVHDKTQLKIKQVTGLRDGISTITNVVDAQTALEDNKTTIQQGNNIRTLTYITIGYLPLGFVTGLYSVQHGTFMNSATDWQFGVMIVLFSLGTWILAYTLEKALVRVDWNIIRGRFDLNQLRWAFKWPAKPTRDGGQDQGPSGLA</sequence>
<evidence type="ECO:0000256" key="2">
    <source>
        <dbReference type="SAM" id="Phobius"/>
    </source>
</evidence>
<evidence type="ECO:0000256" key="1">
    <source>
        <dbReference type="SAM" id="MobiDB-lite"/>
    </source>
</evidence>
<feature type="compositionally biased region" description="Basic and acidic residues" evidence="1">
    <location>
        <begin position="746"/>
        <end position="766"/>
    </location>
</feature>
<feature type="transmembrane region" description="Helical" evidence="2">
    <location>
        <begin position="1307"/>
        <end position="1327"/>
    </location>
</feature>
<protein>
    <submittedName>
        <fullName evidence="3">Uncharacterized protein</fullName>
    </submittedName>
</protein>